<dbReference type="NCBIfam" id="TIGR04131">
    <property type="entry name" value="Bac_Flav_CTERM"/>
    <property type="match status" value="1"/>
</dbReference>
<feature type="chain" id="PRO_5012703288" evidence="1">
    <location>
        <begin position="26"/>
        <end position="1579"/>
    </location>
</feature>
<feature type="signal peptide" evidence="1">
    <location>
        <begin position="1"/>
        <end position="25"/>
    </location>
</feature>
<feature type="domain" description="PKD-like" evidence="2">
    <location>
        <begin position="1228"/>
        <end position="1301"/>
    </location>
</feature>
<evidence type="ECO:0000256" key="1">
    <source>
        <dbReference type="SAM" id="SignalP"/>
    </source>
</evidence>
<dbReference type="Gene3D" id="2.60.40.10">
    <property type="entry name" value="Immunoglobulins"/>
    <property type="match status" value="2"/>
</dbReference>
<dbReference type="STRING" id="1121959.SAMN02746009_02004"/>
<dbReference type="RefSeq" id="WP_073283980.1">
    <property type="nucleotide sequence ID" value="NZ_FRAS01000009.1"/>
</dbReference>
<protein>
    <submittedName>
        <fullName evidence="3">Gliding motility-associated C-terminal domain-containing protein</fullName>
    </submittedName>
</protein>
<evidence type="ECO:0000313" key="3">
    <source>
        <dbReference type="EMBL" id="SHL03682.1"/>
    </source>
</evidence>
<reference evidence="4" key="1">
    <citation type="submission" date="2016-11" db="EMBL/GenBank/DDBJ databases">
        <authorList>
            <person name="Varghese N."/>
            <person name="Submissions S."/>
        </authorList>
    </citation>
    <scope>NUCLEOTIDE SEQUENCE [LARGE SCALE GENOMIC DNA]</scope>
    <source>
        <strain evidence="4">DSM 18569</strain>
    </source>
</reference>
<feature type="domain" description="PKD-like" evidence="2">
    <location>
        <begin position="1149"/>
        <end position="1216"/>
    </location>
</feature>
<dbReference type="EMBL" id="FRAS01000009">
    <property type="protein sequence ID" value="SHL03682.1"/>
    <property type="molecule type" value="Genomic_DNA"/>
</dbReference>
<feature type="domain" description="PKD-like" evidence="2">
    <location>
        <begin position="975"/>
        <end position="1037"/>
    </location>
</feature>
<dbReference type="Pfam" id="PF19408">
    <property type="entry name" value="PKD_6"/>
    <property type="match status" value="4"/>
</dbReference>
<accession>A0A1M6XCL9</accession>
<organism evidence="3 4">
    <name type="scientific">Hymenobacter psychrotolerans DSM 18569</name>
    <dbReference type="NCBI Taxonomy" id="1121959"/>
    <lineage>
        <taxon>Bacteria</taxon>
        <taxon>Pseudomonadati</taxon>
        <taxon>Bacteroidota</taxon>
        <taxon>Cytophagia</taxon>
        <taxon>Cytophagales</taxon>
        <taxon>Hymenobacteraceae</taxon>
        <taxon>Hymenobacter</taxon>
    </lineage>
</organism>
<dbReference type="InterPro" id="IPR013783">
    <property type="entry name" value="Ig-like_fold"/>
</dbReference>
<dbReference type="Proteomes" id="UP000183947">
    <property type="component" value="Unassembled WGS sequence"/>
</dbReference>
<sequence length="1579" mass="163918">MRQTLLRAVFLLLLLTGLRPGPAMASHLLGGEMKYEYLDANGPVGTPFRYRITVFIYLNWECPPAGGGSSATQSNVPDGRCNIFLNLYNKATGQRILSSQGSNSFPCTQISCPTLQNPVQNDQQPAGTFRLPRISNPSITPPQPGGCSIPAGSVPPVRLARYEAIVNLPVSFDGYYAVYTDGTRNFNIDNLQNPSNQNQTLYVEMAPPLLPNSSPTFSDTAVVVICQGDTSILVNNAVDPDGDRLIYSFSTPYNGPQGAIVSFTPPPPSVTYAPTGGYSATNPFGTGPGNYAFLNASNGISRYATSRVGRYVVAVEVKEYRTINGSEVLIGSTRREIQLVSRTCSPNNSPQFTPATTTQPRLFTIEEGQSVSFNLAATDPDGNPINLRANSVLLDGSGPFNATFGGSQGTVLPGAPTGSATVQGNGSVNGQFVFNSQCGNGRATPYDVVITASDVACGSKTVADVFQILVTRAIGPNRISGDSIICDRSVARTYSAGGPSATAYQWSVTGGIIQGASTGSSVQVLWNGTGAGRVVLRGISAFGCPTDSVVRTIDVRPAGALAVTPTTAAICPGGSTTLTATGGTTYQWTSSTGQTFTGSTITVSPAATTTYSVSTSDGTCTTTRQVTVTVNPAAVADAGTPAATCPGESTTLGTAALAGYTYSWSPATGLSNTSVAQPVFVLANNTSTPQTYTYYVTATSALGCVARDSVTVTVNPRPDAQAGPDKAFCSGERVNIGATVTTNPTGTTYAWSPATGIFSPVVPFTTITLANTTTAPIVSTYILTATTPSGCVNRDTVRITVNPAAVATAGPDRAVCSGETTTLGAAALTGYTYSWSPAAGLSSTSAANPTFSLPNTGTTPQLFAYTLTATTAQGCVSTATVRVTVNPVPVVNAGADVVLCDQKTAILGTTAVAGYSYSWSPATNLSSATTARPVFTAANTTQTPLTLTYVVTATTAQNCVGRDTVRITVNPRPLPDSIQGAASVCPTVQGIAYSIRAPRGTAYQWLVTGGTLASGQGTAAITVNWGPATTTASVKAFRLNSLGCSSDTVVFPVRVNQQLLTQRPTGPLTVCLSDGPFTYQTQLTNGSTYGWQIIGGTQVSSSQNTVQVNFTRPGLAKLVVTESSNPAGGRCLGQSDTLYVNVLPSPASNLIVAGPSRACVSQGNLTFSLPGAPGSTYAWTFNGTPQATTSSSLTVVASTLGPNAVTVRETNASGCAGRLYSSSVNVVAPLVISGPASYCPESRTGLTYSIGPSSLLLGYRWTVTGGTIVSGQRTGTIQVDFPAGSTSATISVRDTASANCEATFTVRPDNATVALLVASVDAQDDRKINLTLQAPNSTATTSQISIRRRVAGSTNPFQPVGNIANSSTAYADNSVDADANSYEYQLLLTNSCGTQLLSTQHTTIRAQATAVEGGSGRDEGKVTVTWNAYQGFAVQQYRIYRRAGSGAAELVQTVGAGTASVQLTTGSAGFDQCFRVEAVGPGTLVSSSNEACVNFANDLTFYNVVTPNNDGLNDQFIIKNVELYSGNKLSIFNRWGKEVYKATDYRNTYDGANASAGVYYYLLELPGGRSYKGWFEVVK</sequence>
<dbReference type="OrthoDB" id="898151at2"/>
<evidence type="ECO:0000259" key="2">
    <source>
        <dbReference type="Pfam" id="PF19408"/>
    </source>
</evidence>
<name>A0A1M6XCL9_9BACT</name>
<keyword evidence="1" id="KW-0732">Signal</keyword>
<evidence type="ECO:0000313" key="4">
    <source>
        <dbReference type="Proteomes" id="UP000183947"/>
    </source>
</evidence>
<dbReference type="InterPro" id="IPR045829">
    <property type="entry name" value="PKD_6"/>
</dbReference>
<gene>
    <name evidence="3" type="ORF">SAMN02746009_02004</name>
</gene>
<feature type="domain" description="PKD-like" evidence="2">
    <location>
        <begin position="476"/>
        <end position="546"/>
    </location>
</feature>
<dbReference type="InterPro" id="IPR026341">
    <property type="entry name" value="T9SS_type_B"/>
</dbReference>
<proteinExistence type="predicted"/>
<keyword evidence="4" id="KW-1185">Reference proteome</keyword>
<dbReference type="Pfam" id="PF13585">
    <property type="entry name" value="CHU_C"/>
    <property type="match status" value="1"/>
</dbReference>